<dbReference type="STRING" id="417292.SAMN05421806_12519"/>
<name>A0A1G9IQS6_9ACTN</name>
<dbReference type="EMBL" id="FNFF01000025">
    <property type="protein sequence ID" value="SDL27649.1"/>
    <property type="molecule type" value="Genomic_DNA"/>
</dbReference>
<evidence type="ECO:0000313" key="2">
    <source>
        <dbReference type="EMBL" id="SDL27649.1"/>
    </source>
</evidence>
<gene>
    <name evidence="2" type="ORF">SAMN05421806_12519</name>
</gene>
<dbReference type="RefSeq" id="WP_093617498.1">
    <property type="nucleotide sequence ID" value="NZ_FNFF01000025.1"/>
</dbReference>
<feature type="region of interest" description="Disordered" evidence="1">
    <location>
        <begin position="76"/>
        <end position="102"/>
    </location>
</feature>
<protein>
    <submittedName>
        <fullName evidence="2">Uncharacterized protein</fullName>
    </submittedName>
</protein>
<proteinExistence type="predicted"/>
<evidence type="ECO:0000313" key="3">
    <source>
        <dbReference type="Proteomes" id="UP000199155"/>
    </source>
</evidence>
<reference evidence="2 3" key="1">
    <citation type="submission" date="2016-10" db="EMBL/GenBank/DDBJ databases">
        <authorList>
            <person name="de Groot N.N."/>
        </authorList>
    </citation>
    <scope>NUCLEOTIDE SEQUENCE [LARGE SCALE GENOMIC DNA]</scope>
    <source>
        <strain evidence="2 3">CGMCC 4.5727</strain>
    </source>
</reference>
<dbReference type="AlphaFoldDB" id="A0A1G9IQS6"/>
<keyword evidence="3" id="KW-1185">Reference proteome</keyword>
<organism evidence="2 3">
    <name type="scientific">Streptomyces indicus</name>
    <dbReference type="NCBI Taxonomy" id="417292"/>
    <lineage>
        <taxon>Bacteria</taxon>
        <taxon>Bacillati</taxon>
        <taxon>Actinomycetota</taxon>
        <taxon>Actinomycetes</taxon>
        <taxon>Kitasatosporales</taxon>
        <taxon>Streptomycetaceae</taxon>
        <taxon>Streptomyces</taxon>
    </lineage>
</organism>
<evidence type="ECO:0000256" key="1">
    <source>
        <dbReference type="SAM" id="MobiDB-lite"/>
    </source>
</evidence>
<feature type="compositionally biased region" description="Basic and acidic residues" evidence="1">
    <location>
        <begin position="76"/>
        <end position="86"/>
    </location>
</feature>
<dbReference type="OrthoDB" id="4301396at2"/>
<sequence>MTWRRLRVLIQHLPPESATWTALRNSMDPAELAEQAVKGEPEKGRWSQLEQLVAVVADRVARVEWALLCVNIEKKSKRPDAPEPIRRPGAAPVKKKPKLNENSANRLFELLQGGAA</sequence>
<dbReference type="Proteomes" id="UP000199155">
    <property type="component" value="Unassembled WGS sequence"/>
</dbReference>
<accession>A0A1G9IQS6</accession>